<evidence type="ECO:0000256" key="1">
    <source>
        <dbReference type="ARBA" id="ARBA00004123"/>
    </source>
</evidence>
<evidence type="ECO:0000256" key="2">
    <source>
        <dbReference type="ARBA" id="ARBA00022723"/>
    </source>
</evidence>
<evidence type="ECO:0000256" key="6">
    <source>
        <dbReference type="ARBA" id="ARBA00023125"/>
    </source>
</evidence>
<keyword evidence="7" id="KW-0804">Transcription</keyword>
<dbReference type="PRINTS" id="PR00398">
    <property type="entry name" value="STRDHORMONER"/>
</dbReference>
<feature type="region of interest" description="Disordered" evidence="10">
    <location>
        <begin position="59"/>
        <end position="117"/>
    </location>
</feature>
<name>A0A653BM02_CALMS</name>
<dbReference type="GO" id="GO:0043565">
    <property type="term" value="F:sequence-specific DNA binding"/>
    <property type="evidence" value="ECO:0007669"/>
    <property type="project" value="InterPro"/>
</dbReference>
<feature type="compositionally biased region" description="Pro residues" evidence="10">
    <location>
        <begin position="152"/>
        <end position="170"/>
    </location>
</feature>
<keyword evidence="14" id="KW-1185">Reference proteome</keyword>
<dbReference type="SUPFAM" id="SSF48508">
    <property type="entry name" value="Nuclear receptor ligand-binding domain"/>
    <property type="match status" value="1"/>
</dbReference>
<dbReference type="SUPFAM" id="SSF57716">
    <property type="entry name" value="Glucocorticoid receptor-like (DNA-binding domain)"/>
    <property type="match status" value="1"/>
</dbReference>
<evidence type="ECO:0000256" key="7">
    <source>
        <dbReference type="ARBA" id="ARBA00023163"/>
    </source>
</evidence>
<dbReference type="FunFam" id="1.10.565.10:FF:000034">
    <property type="entry name" value="Hormone receptor 4, isoform J"/>
    <property type="match status" value="1"/>
</dbReference>
<dbReference type="InterPro" id="IPR050200">
    <property type="entry name" value="Nuclear_hormone_rcpt_NR3"/>
</dbReference>
<proteinExistence type="predicted"/>
<comment type="subcellular location">
    <subcellularLocation>
        <location evidence="1">Nucleus</location>
    </subcellularLocation>
</comment>
<dbReference type="GO" id="GO:0008270">
    <property type="term" value="F:zinc ion binding"/>
    <property type="evidence" value="ECO:0007669"/>
    <property type="project" value="UniProtKB-KW"/>
</dbReference>
<keyword evidence="8" id="KW-0675">Receptor</keyword>
<feature type="domain" description="Nuclear receptor" evidence="11">
    <location>
        <begin position="484"/>
        <end position="559"/>
    </location>
</feature>
<feature type="compositionally biased region" description="Low complexity" evidence="10">
    <location>
        <begin position="374"/>
        <end position="389"/>
    </location>
</feature>
<feature type="domain" description="NR LBD" evidence="12">
    <location>
        <begin position="666"/>
        <end position="914"/>
    </location>
</feature>
<dbReference type="PANTHER" id="PTHR48092">
    <property type="entry name" value="KNIRPS-RELATED PROTEIN-RELATED"/>
    <property type="match status" value="1"/>
</dbReference>
<dbReference type="Pfam" id="PF00104">
    <property type="entry name" value="Hormone_recep"/>
    <property type="match status" value="1"/>
</dbReference>
<accession>A0A653BM02</accession>
<evidence type="ECO:0000256" key="8">
    <source>
        <dbReference type="ARBA" id="ARBA00023170"/>
    </source>
</evidence>
<dbReference type="Gene3D" id="3.30.50.10">
    <property type="entry name" value="Erythroid Transcription Factor GATA-1, subunit A"/>
    <property type="match status" value="1"/>
</dbReference>
<dbReference type="EMBL" id="CAACVG010002390">
    <property type="protein sequence ID" value="VEN36410.1"/>
    <property type="molecule type" value="Genomic_DNA"/>
</dbReference>
<feature type="region of interest" description="Disordered" evidence="10">
    <location>
        <begin position="299"/>
        <end position="319"/>
    </location>
</feature>
<dbReference type="SMART" id="SM00399">
    <property type="entry name" value="ZnF_C4"/>
    <property type="match status" value="1"/>
</dbReference>
<keyword evidence="9" id="KW-0539">Nucleus</keyword>
<organism evidence="13 14">
    <name type="scientific">Callosobruchus maculatus</name>
    <name type="common">Southern cowpea weevil</name>
    <name type="synonym">Pulse bruchid</name>
    <dbReference type="NCBI Taxonomy" id="64391"/>
    <lineage>
        <taxon>Eukaryota</taxon>
        <taxon>Metazoa</taxon>
        <taxon>Ecdysozoa</taxon>
        <taxon>Arthropoda</taxon>
        <taxon>Hexapoda</taxon>
        <taxon>Insecta</taxon>
        <taxon>Pterygota</taxon>
        <taxon>Neoptera</taxon>
        <taxon>Endopterygota</taxon>
        <taxon>Coleoptera</taxon>
        <taxon>Polyphaga</taxon>
        <taxon>Cucujiformia</taxon>
        <taxon>Chrysomeloidea</taxon>
        <taxon>Chrysomelidae</taxon>
        <taxon>Bruchinae</taxon>
        <taxon>Bruchini</taxon>
        <taxon>Callosobruchus</taxon>
    </lineage>
</organism>
<evidence type="ECO:0008006" key="15">
    <source>
        <dbReference type="Google" id="ProtNLM"/>
    </source>
</evidence>
<dbReference type="CDD" id="cd07168">
    <property type="entry name" value="NR_DBD_DHR4_like"/>
    <property type="match status" value="1"/>
</dbReference>
<evidence type="ECO:0000256" key="9">
    <source>
        <dbReference type="ARBA" id="ARBA00023242"/>
    </source>
</evidence>
<dbReference type="InterPro" id="IPR001723">
    <property type="entry name" value="Nuclear_hrmn_rcpt"/>
</dbReference>
<protein>
    <recommendedName>
        <fullName evidence="15">Hormone receptor 4</fullName>
    </recommendedName>
</protein>
<dbReference type="PROSITE" id="PS51843">
    <property type="entry name" value="NR_LBD"/>
    <property type="match status" value="1"/>
</dbReference>
<dbReference type="Proteomes" id="UP000410492">
    <property type="component" value="Unassembled WGS sequence"/>
</dbReference>
<dbReference type="PROSITE" id="PS51030">
    <property type="entry name" value="NUCLEAR_REC_DBD_2"/>
    <property type="match status" value="1"/>
</dbReference>
<evidence type="ECO:0000256" key="3">
    <source>
        <dbReference type="ARBA" id="ARBA00022771"/>
    </source>
</evidence>
<dbReference type="SMART" id="SM00430">
    <property type="entry name" value="HOLI"/>
    <property type="match status" value="1"/>
</dbReference>
<gene>
    <name evidence="13" type="ORF">CALMAC_LOCUS2039</name>
</gene>
<dbReference type="InterPro" id="IPR013088">
    <property type="entry name" value="Znf_NHR/GATA"/>
</dbReference>
<evidence type="ECO:0000256" key="5">
    <source>
        <dbReference type="ARBA" id="ARBA00023015"/>
    </source>
</evidence>
<keyword evidence="5" id="KW-0805">Transcription regulation</keyword>
<dbReference type="GO" id="GO:0005634">
    <property type="term" value="C:nucleus"/>
    <property type="evidence" value="ECO:0007669"/>
    <property type="project" value="UniProtKB-SubCell"/>
</dbReference>
<evidence type="ECO:0000256" key="4">
    <source>
        <dbReference type="ARBA" id="ARBA00022833"/>
    </source>
</evidence>
<evidence type="ECO:0000259" key="12">
    <source>
        <dbReference type="PROSITE" id="PS51843"/>
    </source>
</evidence>
<dbReference type="FunFam" id="3.30.50.10:FF:000006">
    <property type="entry name" value="Nuclear receptor subfamily 5 group A member"/>
    <property type="match status" value="1"/>
</dbReference>
<keyword evidence="3" id="KW-0863">Zinc-finger</keyword>
<keyword evidence="4" id="KW-0862">Zinc</keyword>
<dbReference type="PRINTS" id="PR00047">
    <property type="entry name" value="STROIDFINGER"/>
</dbReference>
<feature type="compositionally biased region" description="Low complexity" evidence="10">
    <location>
        <begin position="355"/>
        <end position="364"/>
    </location>
</feature>
<feature type="region of interest" description="Disordered" evidence="10">
    <location>
        <begin position="242"/>
        <end position="283"/>
    </location>
</feature>
<dbReference type="InterPro" id="IPR035500">
    <property type="entry name" value="NHR-like_dom_sf"/>
</dbReference>
<dbReference type="Gene3D" id="1.10.565.10">
    <property type="entry name" value="Retinoid X Receptor"/>
    <property type="match status" value="1"/>
</dbReference>
<feature type="region of interest" description="Disordered" evidence="10">
    <location>
        <begin position="355"/>
        <end position="407"/>
    </location>
</feature>
<dbReference type="GO" id="GO:0035556">
    <property type="term" value="P:intracellular signal transduction"/>
    <property type="evidence" value="ECO:0007669"/>
    <property type="project" value="UniProtKB-ARBA"/>
</dbReference>
<dbReference type="GO" id="GO:0000981">
    <property type="term" value="F:DNA-binding transcription factor activity, RNA polymerase II-specific"/>
    <property type="evidence" value="ECO:0007669"/>
    <property type="project" value="UniProtKB-ARBA"/>
</dbReference>
<dbReference type="Pfam" id="PF00105">
    <property type="entry name" value="zf-C4"/>
    <property type="match status" value="1"/>
</dbReference>
<feature type="compositionally biased region" description="Gly residues" evidence="10">
    <location>
        <begin position="390"/>
        <end position="403"/>
    </location>
</feature>
<feature type="region of interest" description="Disordered" evidence="10">
    <location>
        <begin position="141"/>
        <end position="182"/>
    </location>
</feature>
<dbReference type="PROSITE" id="PS00031">
    <property type="entry name" value="NUCLEAR_REC_DBD_1"/>
    <property type="match status" value="1"/>
</dbReference>
<feature type="compositionally biased region" description="Polar residues" evidence="10">
    <location>
        <begin position="308"/>
        <end position="319"/>
    </location>
</feature>
<evidence type="ECO:0000259" key="11">
    <source>
        <dbReference type="PROSITE" id="PS51030"/>
    </source>
</evidence>
<evidence type="ECO:0000313" key="14">
    <source>
        <dbReference type="Proteomes" id="UP000410492"/>
    </source>
</evidence>
<dbReference type="InterPro" id="IPR000536">
    <property type="entry name" value="Nucl_hrmn_rcpt_lig-bd"/>
</dbReference>
<dbReference type="AlphaFoldDB" id="A0A653BM02"/>
<reference evidence="13 14" key="1">
    <citation type="submission" date="2019-01" db="EMBL/GenBank/DDBJ databases">
        <authorList>
            <person name="Sayadi A."/>
        </authorList>
    </citation>
    <scope>NUCLEOTIDE SEQUENCE [LARGE SCALE GENOMIC DNA]</scope>
</reference>
<dbReference type="InterPro" id="IPR001628">
    <property type="entry name" value="Znf_hrmn_rcpt"/>
</dbReference>
<keyword evidence="6" id="KW-0238">DNA-binding</keyword>
<sequence>MMNSLGIMTLTRTPCELDKMSLFQDLKLKRRKVDSRCSSDGESVAGDVITSTPELLTGTLPSAMTTASGGVVGPPSPANHHGLTSMQTPPSPDSTPRPHQCHMVTPKEEEGRGNGPVQEDLKVFDGGGAITFGTTASVIRPISSLRSASPPTGRPSPPFSPTSQPPPRPHSSPGRPAAAASPRLSPVIRHAPLAAAVAAAAAAPPRGVIISQQQQQLWLKHSRINGVKPELIGGSFPPASPVGAAVTQSPGSSPLHRSGSIGHAHHQHPHHQPSPSGVRSTPTVIMGEAGGVRTMIWSQPSLIPGPASPQQQDHATTSWQAAAAAAAAAAQAGVDETAAQLLLNLGQDRLRLPATSTTTVSGTGNSSGGGSSSSGGRPSPHSPGSYSSSTGGGATASGGGGGSPLNMERLWAGDLRQLPGAAAIAAAAAASNSQQLHALNLSAPTAAAAALLGYSPMDVKPLLDPAGAGVDPQSTSGADEEEQPMICMICEDKATGLHYGIITCEGCKGFFKRTVQNRRVYTCVADGNCEITKAQRNRCQYCRFKKCIEQGMVLQAVREDRMPGGRNSGAVYNLYKVKYKKHKKPSAKQQTQKASEKAMLAHQIKQQVQQMDPNTAAGVGSLPSSLVNGTILKTALTNPSEVIRLRQRLDSATVTSSRDRSFSVEYSMAMIKTLIDCDEFQDIATLQNLDDLLDHNTDLSEKLCNIGDSIVYKLVQWTKRLPFYLELPVEVHTRLLTHKWHELLVLTTSAYQAIHKYQPQQAREQQATVLEADFSQEVESNLCTLQSCLTSMMGREITIEQLRQDVGLMIEKITHVTLMFRQIKLTMEEYVCLKVITMLNQAKPSSTSGNNELEAIHERYMTCLRVYTQHMYPQQVTRFQDLLVRLPEIQSAASLLLESKMFYVPFLLNSAIQR</sequence>
<evidence type="ECO:0000256" key="10">
    <source>
        <dbReference type="SAM" id="MobiDB-lite"/>
    </source>
</evidence>
<feature type="compositionally biased region" description="Polar residues" evidence="10">
    <location>
        <begin position="59"/>
        <end position="68"/>
    </location>
</feature>
<keyword evidence="2" id="KW-0479">Metal-binding</keyword>
<feature type="compositionally biased region" description="Low complexity" evidence="10">
    <location>
        <begin position="171"/>
        <end position="182"/>
    </location>
</feature>
<evidence type="ECO:0000313" key="13">
    <source>
        <dbReference type="EMBL" id="VEN36410.1"/>
    </source>
</evidence>
<dbReference type="OrthoDB" id="10006908at2759"/>